<keyword evidence="7" id="KW-0645">Protease</keyword>
<dbReference type="Gene3D" id="2.10.109.10">
    <property type="entry name" value="Umud Fragment, subunit A"/>
    <property type="match status" value="1"/>
</dbReference>
<dbReference type="EMBL" id="BSDR01000001">
    <property type="protein sequence ID" value="GLI33189.1"/>
    <property type="molecule type" value="Genomic_DNA"/>
</dbReference>
<dbReference type="Pfam" id="PF10502">
    <property type="entry name" value="Peptidase_S26"/>
    <property type="match status" value="1"/>
</dbReference>
<comment type="caution">
    <text evidence="9">The sequence shown here is derived from an EMBL/GenBank/DDBJ whole genome shotgun (WGS) entry which is preliminary data.</text>
</comment>
<organism evidence="9 10">
    <name type="scientific">Desulforhabdus amnigena</name>
    <dbReference type="NCBI Taxonomy" id="40218"/>
    <lineage>
        <taxon>Bacteria</taxon>
        <taxon>Pseudomonadati</taxon>
        <taxon>Thermodesulfobacteriota</taxon>
        <taxon>Syntrophobacteria</taxon>
        <taxon>Syntrophobacterales</taxon>
        <taxon>Syntrophobacteraceae</taxon>
        <taxon>Desulforhabdus</taxon>
    </lineage>
</organism>
<evidence type="ECO:0000259" key="8">
    <source>
        <dbReference type="Pfam" id="PF10502"/>
    </source>
</evidence>
<dbReference type="PROSITE" id="PS00761">
    <property type="entry name" value="SPASE_I_3"/>
    <property type="match status" value="1"/>
</dbReference>
<proteinExistence type="inferred from homology"/>
<keyword evidence="7" id="KW-0472">Membrane</keyword>
<dbReference type="PRINTS" id="PR00727">
    <property type="entry name" value="LEADERPTASE"/>
</dbReference>
<feature type="active site" evidence="6">
    <location>
        <position position="104"/>
    </location>
</feature>
<feature type="transmembrane region" description="Helical" evidence="7">
    <location>
        <begin position="21"/>
        <end position="43"/>
    </location>
</feature>
<dbReference type="PANTHER" id="PTHR43390:SF1">
    <property type="entry name" value="CHLOROPLAST PROCESSING PEPTIDASE"/>
    <property type="match status" value="1"/>
</dbReference>
<protein>
    <recommendedName>
        <fullName evidence="4 7">Signal peptidase I</fullName>
        <ecNumber evidence="3 7">3.4.21.89</ecNumber>
    </recommendedName>
</protein>
<feature type="domain" description="Peptidase S26" evidence="8">
    <location>
        <begin position="19"/>
        <end position="194"/>
    </location>
</feature>
<evidence type="ECO:0000256" key="1">
    <source>
        <dbReference type="ARBA" id="ARBA00000677"/>
    </source>
</evidence>
<dbReference type="InterPro" id="IPR019757">
    <property type="entry name" value="Pept_S26A_signal_pept_1_Lys-AS"/>
</dbReference>
<dbReference type="GO" id="GO:0006465">
    <property type="term" value="P:signal peptide processing"/>
    <property type="evidence" value="ECO:0007669"/>
    <property type="project" value="InterPro"/>
</dbReference>
<dbReference type="PANTHER" id="PTHR43390">
    <property type="entry name" value="SIGNAL PEPTIDASE I"/>
    <property type="match status" value="1"/>
</dbReference>
<dbReference type="InterPro" id="IPR019533">
    <property type="entry name" value="Peptidase_S26"/>
</dbReference>
<dbReference type="GO" id="GO:0009003">
    <property type="term" value="F:signal peptidase activity"/>
    <property type="evidence" value="ECO:0007669"/>
    <property type="project" value="UniProtKB-EC"/>
</dbReference>
<dbReference type="Proteomes" id="UP001144372">
    <property type="component" value="Unassembled WGS sequence"/>
</dbReference>
<keyword evidence="5 7" id="KW-0378">Hydrolase</keyword>
<keyword evidence="10" id="KW-1185">Reference proteome</keyword>
<dbReference type="SUPFAM" id="SSF51306">
    <property type="entry name" value="LexA/Signal peptidase"/>
    <property type="match status" value="1"/>
</dbReference>
<dbReference type="AlphaFoldDB" id="A0A9W6D1E3"/>
<evidence type="ECO:0000256" key="7">
    <source>
        <dbReference type="RuleBase" id="RU362042"/>
    </source>
</evidence>
<name>A0A9W6D1E3_9BACT</name>
<dbReference type="GO" id="GO:0004252">
    <property type="term" value="F:serine-type endopeptidase activity"/>
    <property type="evidence" value="ECO:0007669"/>
    <property type="project" value="InterPro"/>
</dbReference>
<evidence type="ECO:0000313" key="10">
    <source>
        <dbReference type="Proteomes" id="UP001144372"/>
    </source>
</evidence>
<dbReference type="EC" id="3.4.21.89" evidence="3 7"/>
<sequence length="221" mass="25621">MHRTKENEVEKNSSKSLLREYAEAIIIAVLLALVIRAFVVQAFKIPSGSMKNTLLVGDHILVNKFVYGIKLPILNKELLHFRDPERKDIVVFRYPVDPSKDFIKRVIGLPGDTVRIQDKKVYVNDQLLVEPYVVHSDPRILPASVSPRDNMDSILIPPHSLFVMGDNRDESFDSRFWKFVDMDELKGEAFIIYWSWNGDGKLTWNPTESYIRWNRIGNLLH</sequence>
<evidence type="ECO:0000256" key="4">
    <source>
        <dbReference type="ARBA" id="ARBA00019232"/>
    </source>
</evidence>
<dbReference type="RefSeq" id="WP_281792204.1">
    <property type="nucleotide sequence ID" value="NZ_BSDR01000001.1"/>
</dbReference>
<reference evidence="9" key="1">
    <citation type="submission" date="2022-12" db="EMBL/GenBank/DDBJ databases">
        <title>Reference genome sequencing for broad-spectrum identification of bacterial and archaeal isolates by mass spectrometry.</title>
        <authorList>
            <person name="Sekiguchi Y."/>
            <person name="Tourlousse D.M."/>
        </authorList>
    </citation>
    <scope>NUCLEOTIDE SEQUENCE</scope>
    <source>
        <strain evidence="9">ASRB1</strain>
    </source>
</reference>
<comment type="subcellular location">
    <subcellularLocation>
        <location evidence="7">Membrane</location>
        <topology evidence="7">Single-pass type II membrane protein</topology>
    </subcellularLocation>
</comment>
<keyword evidence="7" id="KW-1133">Transmembrane helix</keyword>
<comment type="catalytic activity">
    <reaction evidence="1 7">
        <text>Cleavage of hydrophobic, N-terminal signal or leader sequences from secreted and periplasmic proteins.</text>
        <dbReference type="EC" id="3.4.21.89"/>
    </reaction>
</comment>
<feature type="active site" evidence="6">
    <location>
        <position position="49"/>
    </location>
</feature>
<dbReference type="CDD" id="cd06530">
    <property type="entry name" value="S26_SPase_I"/>
    <property type="match status" value="1"/>
</dbReference>
<evidence type="ECO:0000256" key="3">
    <source>
        <dbReference type="ARBA" id="ARBA00013208"/>
    </source>
</evidence>
<evidence type="ECO:0000256" key="5">
    <source>
        <dbReference type="ARBA" id="ARBA00022801"/>
    </source>
</evidence>
<dbReference type="GO" id="GO:0016020">
    <property type="term" value="C:membrane"/>
    <property type="evidence" value="ECO:0007669"/>
    <property type="project" value="UniProtKB-SubCell"/>
</dbReference>
<gene>
    <name evidence="9" type="primary">lepB</name>
    <name evidence="9" type="ORF">DAMNIGENAA_06220</name>
</gene>
<comment type="similarity">
    <text evidence="2 7">Belongs to the peptidase S26 family.</text>
</comment>
<dbReference type="InterPro" id="IPR000223">
    <property type="entry name" value="Pept_S26A_signal_pept_1"/>
</dbReference>
<accession>A0A9W6D1E3</accession>
<dbReference type="InterPro" id="IPR036286">
    <property type="entry name" value="LexA/Signal_pep-like_sf"/>
</dbReference>
<dbReference type="NCBIfam" id="TIGR02227">
    <property type="entry name" value="sigpep_I_bact"/>
    <property type="match status" value="1"/>
</dbReference>
<keyword evidence="7" id="KW-0812">Transmembrane</keyword>
<dbReference type="PROSITE" id="PS00760">
    <property type="entry name" value="SPASE_I_2"/>
    <property type="match status" value="1"/>
</dbReference>
<evidence type="ECO:0000313" key="9">
    <source>
        <dbReference type="EMBL" id="GLI33189.1"/>
    </source>
</evidence>
<evidence type="ECO:0000256" key="2">
    <source>
        <dbReference type="ARBA" id="ARBA00009370"/>
    </source>
</evidence>
<evidence type="ECO:0000256" key="6">
    <source>
        <dbReference type="PIRSR" id="PIRSR600223-1"/>
    </source>
</evidence>
<dbReference type="InterPro" id="IPR019758">
    <property type="entry name" value="Pept_S26A_signal_pept_1_CS"/>
</dbReference>